<protein>
    <submittedName>
        <fullName evidence="1">Uncharacterized protein</fullName>
    </submittedName>
</protein>
<dbReference type="EMBL" id="GBRH01200622">
    <property type="protein sequence ID" value="JAD97273.1"/>
    <property type="molecule type" value="Transcribed_RNA"/>
</dbReference>
<reference evidence="1" key="1">
    <citation type="submission" date="2014-09" db="EMBL/GenBank/DDBJ databases">
        <authorList>
            <person name="Magalhaes I.L.F."/>
            <person name="Oliveira U."/>
            <person name="Santos F.R."/>
            <person name="Vidigal T.H.D.A."/>
            <person name="Brescovit A.D."/>
            <person name="Santos A.J."/>
        </authorList>
    </citation>
    <scope>NUCLEOTIDE SEQUENCE</scope>
    <source>
        <tissue evidence="1">Shoot tissue taken approximately 20 cm above the soil surface</tissue>
    </source>
</reference>
<evidence type="ECO:0000313" key="1">
    <source>
        <dbReference type="EMBL" id="JAD97273.1"/>
    </source>
</evidence>
<organism evidence="1">
    <name type="scientific">Arundo donax</name>
    <name type="common">Giant reed</name>
    <name type="synonym">Donax arundinaceus</name>
    <dbReference type="NCBI Taxonomy" id="35708"/>
    <lineage>
        <taxon>Eukaryota</taxon>
        <taxon>Viridiplantae</taxon>
        <taxon>Streptophyta</taxon>
        <taxon>Embryophyta</taxon>
        <taxon>Tracheophyta</taxon>
        <taxon>Spermatophyta</taxon>
        <taxon>Magnoliopsida</taxon>
        <taxon>Liliopsida</taxon>
        <taxon>Poales</taxon>
        <taxon>Poaceae</taxon>
        <taxon>PACMAD clade</taxon>
        <taxon>Arundinoideae</taxon>
        <taxon>Arundineae</taxon>
        <taxon>Arundo</taxon>
    </lineage>
</organism>
<dbReference type="AlphaFoldDB" id="A0A0A9EE35"/>
<reference evidence="1" key="2">
    <citation type="journal article" date="2015" name="Data Brief">
        <title>Shoot transcriptome of the giant reed, Arundo donax.</title>
        <authorList>
            <person name="Barrero R.A."/>
            <person name="Guerrero F.D."/>
            <person name="Moolhuijzen P."/>
            <person name="Goolsby J.A."/>
            <person name="Tidwell J."/>
            <person name="Bellgard S.E."/>
            <person name="Bellgard M.I."/>
        </authorList>
    </citation>
    <scope>NUCLEOTIDE SEQUENCE</scope>
    <source>
        <tissue evidence="1">Shoot tissue taken approximately 20 cm above the soil surface</tissue>
    </source>
</reference>
<proteinExistence type="predicted"/>
<name>A0A0A9EE35_ARUDO</name>
<sequence>MGLIVLVLCSLSTSLFGCWVTFHLLPLSSGVCFDELSY</sequence>
<accession>A0A0A9EE35</accession>